<evidence type="ECO:0000313" key="3">
    <source>
        <dbReference type="EMBL" id="KAH9838608.1"/>
    </source>
</evidence>
<sequence length="278" mass="30762">MSSLRLDLNPTMGGWFVGALFSVMFYGVTCAQGVYYCRHYFSPDKKSIKALVAFVWALDTVITISDVCVTWSFLVQGHANLLALNVIPKLYVLEYATTTVTTCIVQVFYIHGIWQLLDQSYPSSIKWTVTLVPMILSLLSVVFGIVGVHISTAHGWIISKTLPPDTVPTAIRVCAAAVADVWICVSISWALRNKMTGFKRTDSVLQKLTIYIIHRGILTTVLQIALLGTYLGSIYQTKLIWAIFHCAGGKIYVNSMMAVLNARLHLKSGVSHASAYTF</sequence>
<feature type="transmembrane region" description="Helical" evidence="1">
    <location>
        <begin position="170"/>
        <end position="191"/>
    </location>
</feature>
<accession>A0ABQ8KL31</accession>
<dbReference type="RefSeq" id="XP_047780523.1">
    <property type="nucleotide sequence ID" value="XM_047923353.1"/>
</dbReference>
<dbReference type="PANTHER" id="PTHR40465:SF1">
    <property type="entry name" value="DUF6534 DOMAIN-CONTAINING PROTEIN"/>
    <property type="match status" value="1"/>
</dbReference>
<dbReference type="PANTHER" id="PTHR40465">
    <property type="entry name" value="CHROMOSOME 1, WHOLE GENOME SHOTGUN SEQUENCE"/>
    <property type="match status" value="1"/>
</dbReference>
<keyword evidence="1" id="KW-1133">Transmembrane helix</keyword>
<name>A0ABQ8KL31_9APHY</name>
<dbReference type="GeneID" id="72004085"/>
<dbReference type="EMBL" id="JADCUA010000007">
    <property type="protein sequence ID" value="KAH9838608.1"/>
    <property type="molecule type" value="Genomic_DNA"/>
</dbReference>
<dbReference type="Pfam" id="PF20152">
    <property type="entry name" value="DUF6534"/>
    <property type="match status" value="1"/>
</dbReference>
<feature type="transmembrane region" description="Helical" evidence="1">
    <location>
        <begin position="212"/>
        <end position="233"/>
    </location>
</feature>
<feature type="domain" description="DUF6534" evidence="2">
    <location>
        <begin position="176"/>
        <end position="264"/>
    </location>
</feature>
<feature type="transmembrane region" description="Helical" evidence="1">
    <location>
        <begin position="95"/>
        <end position="117"/>
    </location>
</feature>
<reference evidence="3 4" key="1">
    <citation type="journal article" date="2021" name="Environ. Microbiol.">
        <title>Gene family expansions and transcriptome signatures uncover fungal adaptations to wood decay.</title>
        <authorList>
            <person name="Hage H."/>
            <person name="Miyauchi S."/>
            <person name="Viragh M."/>
            <person name="Drula E."/>
            <person name="Min B."/>
            <person name="Chaduli D."/>
            <person name="Navarro D."/>
            <person name="Favel A."/>
            <person name="Norest M."/>
            <person name="Lesage-Meessen L."/>
            <person name="Balint B."/>
            <person name="Merenyi Z."/>
            <person name="de Eugenio L."/>
            <person name="Morin E."/>
            <person name="Martinez A.T."/>
            <person name="Baldrian P."/>
            <person name="Stursova M."/>
            <person name="Martinez M.J."/>
            <person name="Novotny C."/>
            <person name="Magnuson J.K."/>
            <person name="Spatafora J.W."/>
            <person name="Maurice S."/>
            <person name="Pangilinan J."/>
            <person name="Andreopoulos W."/>
            <person name="LaButti K."/>
            <person name="Hundley H."/>
            <person name="Na H."/>
            <person name="Kuo A."/>
            <person name="Barry K."/>
            <person name="Lipzen A."/>
            <person name="Henrissat B."/>
            <person name="Riley R."/>
            <person name="Ahrendt S."/>
            <person name="Nagy L.G."/>
            <person name="Grigoriev I.V."/>
            <person name="Martin F."/>
            <person name="Rosso M.N."/>
        </authorList>
    </citation>
    <scope>NUCLEOTIDE SEQUENCE [LARGE SCALE GENOMIC DNA]</scope>
    <source>
        <strain evidence="3 4">CIRM-BRFM 1785</strain>
    </source>
</reference>
<feature type="transmembrane region" description="Helical" evidence="1">
    <location>
        <begin position="48"/>
        <end position="75"/>
    </location>
</feature>
<evidence type="ECO:0000256" key="1">
    <source>
        <dbReference type="SAM" id="Phobius"/>
    </source>
</evidence>
<keyword evidence="4" id="KW-1185">Reference proteome</keyword>
<evidence type="ECO:0000259" key="2">
    <source>
        <dbReference type="Pfam" id="PF20152"/>
    </source>
</evidence>
<feature type="transmembrane region" description="Helical" evidence="1">
    <location>
        <begin position="239"/>
        <end position="260"/>
    </location>
</feature>
<keyword evidence="1" id="KW-0812">Transmembrane</keyword>
<evidence type="ECO:0000313" key="4">
    <source>
        <dbReference type="Proteomes" id="UP000814176"/>
    </source>
</evidence>
<organism evidence="3 4">
    <name type="scientific">Rhodofomes roseus</name>
    <dbReference type="NCBI Taxonomy" id="34475"/>
    <lineage>
        <taxon>Eukaryota</taxon>
        <taxon>Fungi</taxon>
        <taxon>Dikarya</taxon>
        <taxon>Basidiomycota</taxon>
        <taxon>Agaricomycotina</taxon>
        <taxon>Agaricomycetes</taxon>
        <taxon>Polyporales</taxon>
        <taxon>Rhodofomes</taxon>
    </lineage>
</organism>
<gene>
    <name evidence="3" type="ORF">C8Q71DRAFT_752066</name>
</gene>
<feature type="transmembrane region" description="Helical" evidence="1">
    <location>
        <begin position="12"/>
        <end position="36"/>
    </location>
</feature>
<protein>
    <recommendedName>
        <fullName evidence="2">DUF6534 domain-containing protein</fullName>
    </recommendedName>
</protein>
<dbReference type="Proteomes" id="UP000814176">
    <property type="component" value="Unassembled WGS sequence"/>
</dbReference>
<comment type="caution">
    <text evidence="3">The sequence shown here is derived from an EMBL/GenBank/DDBJ whole genome shotgun (WGS) entry which is preliminary data.</text>
</comment>
<feature type="transmembrane region" description="Helical" evidence="1">
    <location>
        <begin position="129"/>
        <end position="150"/>
    </location>
</feature>
<proteinExistence type="predicted"/>
<keyword evidence="1" id="KW-0472">Membrane</keyword>
<dbReference type="InterPro" id="IPR045339">
    <property type="entry name" value="DUF6534"/>
</dbReference>